<proteinExistence type="predicted"/>
<name>A0A1W9HPW4_9HYPH</name>
<sequence>MHLIRPTVEFRGSTGVPSSVSSVPTALAPPPTMAEHLRRVLELDHLHLVMMVEDETSDRSVRILFSTWSSRIQARALAAHWHFGTLATAARRARGGVLTPADMTQASLLAEAQVSVADMAELGPQWLFAVPRRAGLASEIWAGRNRPLSAIDEGLIGAIALPLLRSISQRYARLSGKPRRLTPREVECLRWASEGRTSEDIAGLLDIAQTTVETHFKHAAAKLGAQNRSHAVAEALRSGVIA</sequence>
<dbReference type="Gene3D" id="1.10.10.10">
    <property type="entry name" value="Winged helix-like DNA-binding domain superfamily/Winged helix DNA-binding domain"/>
    <property type="match status" value="1"/>
</dbReference>
<dbReference type="STRING" id="1827387.A4S15_01845"/>
<evidence type="ECO:0000259" key="4">
    <source>
        <dbReference type="PROSITE" id="PS50043"/>
    </source>
</evidence>
<dbReference type="InterPro" id="IPR000792">
    <property type="entry name" value="Tscrpt_reg_LuxR_C"/>
</dbReference>
<reference evidence="5 6" key="1">
    <citation type="journal article" date="2017" name="Water Res.">
        <title>Comammox in drinking water systems.</title>
        <authorList>
            <person name="Wang Y."/>
            <person name="Ma L."/>
            <person name="Mao Y."/>
            <person name="Jiang X."/>
            <person name="Xia Y."/>
            <person name="Yu K."/>
            <person name="Li B."/>
            <person name="Zhang T."/>
        </authorList>
    </citation>
    <scope>NUCLEOTIDE SEQUENCE [LARGE SCALE GENOMIC DNA]</scope>
    <source>
        <strain evidence="5">SG_bin8</strain>
    </source>
</reference>
<accession>A0A1W9HPW4</accession>
<evidence type="ECO:0000256" key="1">
    <source>
        <dbReference type="ARBA" id="ARBA00023015"/>
    </source>
</evidence>
<keyword evidence="3" id="KW-0804">Transcription</keyword>
<dbReference type="RefSeq" id="WP_376800056.1">
    <property type="nucleotide sequence ID" value="NZ_DBNB01000019.1"/>
</dbReference>
<protein>
    <recommendedName>
        <fullName evidence="4">HTH luxR-type domain-containing protein</fullName>
    </recommendedName>
</protein>
<gene>
    <name evidence="5" type="ORF">A4S15_01845</name>
</gene>
<dbReference type="PANTHER" id="PTHR44688">
    <property type="entry name" value="DNA-BINDING TRANSCRIPTIONAL ACTIVATOR DEVR_DOSR"/>
    <property type="match status" value="1"/>
</dbReference>
<dbReference type="GO" id="GO:0006355">
    <property type="term" value="P:regulation of DNA-templated transcription"/>
    <property type="evidence" value="ECO:0007669"/>
    <property type="project" value="InterPro"/>
</dbReference>
<dbReference type="CDD" id="cd06170">
    <property type="entry name" value="LuxR_C_like"/>
    <property type="match status" value="1"/>
</dbReference>
<comment type="caution">
    <text evidence="5">The sequence shown here is derived from an EMBL/GenBank/DDBJ whole genome shotgun (WGS) entry which is preliminary data.</text>
</comment>
<feature type="domain" description="HTH luxR-type" evidence="4">
    <location>
        <begin position="174"/>
        <end position="239"/>
    </location>
</feature>
<dbReference type="PROSITE" id="PS50043">
    <property type="entry name" value="HTH_LUXR_2"/>
    <property type="match status" value="1"/>
</dbReference>
<dbReference type="EMBL" id="LWDL01000031">
    <property type="protein sequence ID" value="OQW49505.1"/>
    <property type="molecule type" value="Genomic_DNA"/>
</dbReference>
<dbReference type="InterPro" id="IPR016032">
    <property type="entry name" value="Sig_transdc_resp-reg_C-effctor"/>
</dbReference>
<keyword evidence="1" id="KW-0805">Transcription regulation</keyword>
<evidence type="ECO:0000256" key="2">
    <source>
        <dbReference type="ARBA" id="ARBA00023125"/>
    </source>
</evidence>
<dbReference type="Pfam" id="PF00196">
    <property type="entry name" value="GerE"/>
    <property type="match status" value="1"/>
</dbReference>
<dbReference type="SUPFAM" id="SSF46894">
    <property type="entry name" value="C-terminal effector domain of the bipartite response regulators"/>
    <property type="match status" value="1"/>
</dbReference>
<keyword evidence="2" id="KW-0238">DNA-binding</keyword>
<dbReference type="SMART" id="SM00421">
    <property type="entry name" value="HTH_LUXR"/>
    <property type="match status" value="1"/>
</dbReference>
<dbReference type="PROSITE" id="PS00622">
    <property type="entry name" value="HTH_LUXR_1"/>
    <property type="match status" value="1"/>
</dbReference>
<evidence type="ECO:0000313" key="6">
    <source>
        <dbReference type="Proteomes" id="UP000192872"/>
    </source>
</evidence>
<dbReference type="PRINTS" id="PR00038">
    <property type="entry name" value="HTHLUXR"/>
</dbReference>
<evidence type="ECO:0000313" key="5">
    <source>
        <dbReference type="EMBL" id="OQW49505.1"/>
    </source>
</evidence>
<dbReference type="PANTHER" id="PTHR44688:SF16">
    <property type="entry name" value="DNA-BINDING TRANSCRIPTIONAL ACTIVATOR DEVR_DOSR"/>
    <property type="match status" value="1"/>
</dbReference>
<dbReference type="Proteomes" id="UP000192872">
    <property type="component" value="Unassembled WGS sequence"/>
</dbReference>
<dbReference type="AlphaFoldDB" id="A0A1W9HPW4"/>
<dbReference type="GO" id="GO:0003677">
    <property type="term" value="F:DNA binding"/>
    <property type="evidence" value="ECO:0007669"/>
    <property type="project" value="UniProtKB-KW"/>
</dbReference>
<evidence type="ECO:0000256" key="3">
    <source>
        <dbReference type="ARBA" id="ARBA00023163"/>
    </source>
</evidence>
<organism evidence="5 6">
    <name type="scientific">Candidatus Raskinella chloraquaticus</name>
    <dbReference type="NCBI Taxonomy" id="1951219"/>
    <lineage>
        <taxon>Bacteria</taxon>
        <taxon>Pseudomonadati</taxon>
        <taxon>Pseudomonadota</taxon>
        <taxon>Alphaproteobacteria</taxon>
        <taxon>Hyphomicrobiales</taxon>
        <taxon>Phreatobacteraceae</taxon>
        <taxon>Candidatus Raskinella</taxon>
    </lineage>
</organism>
<dbReference type="InterPro" id="IPR036388">
    <property type="entry name" value="WH-like_DNA-bd_sf"/>
</dbReference>